<dbReference type="EMBL" id="CAAALY010013232">
    <property type="protein sequence ID" value="VEL11910.1"/>
    <property type="molecule type" value="Genomic_DNA"/>
</dbReference>
<protein>
    <submittedName>
        <fullName evidence="2">Uncharacterized protein</fullName>
    </submittedName>
</protein>
<reference evidence="2" key="1">
    <citation type="submission" date="2018-11" db="EMBL/GenBank/DDBJ databases">
        <authorList>
            <consortium name="Pathogen Informatics"/>
        </authorList>
    </citation>
    <scope>NUCLEOTIDE SEQUENCE</scope>
</reference>
<dbReference type="OrthoDB" id="418634at2759"/>
<feature type="region of interest" description="Disordered" evidence="1">
    <location>
        <begin position="97"/>
        <end position="119"/>
    </location>
</feature>
<sequence length="119" mass="13239">MARVPLLLEGNLTDGCTLEEALHFIHTSPMPISLLLNRNLQNYRAFLEGQSSNDNFYVRANFNLAATRDLETMPPLRGGPFMPIRKGDIFQIVNSLPDDTSGRQPQVAARSGSLLMSKH</sequence>
<name>A0A3S5BPA7_9PLAT</name>
<proteinExistence type="predicted"/>
<evidence type="ECO:0000313" key="2">
    <source>
        <dbReference type="EMBL" id="VEL11910.1"/>
    </source>
</evidence>
<dbReference type="AlphaFoldDB" id="A0A3S5BPA7"/>
<gene>
    <name evidence="2" type="ORF">PXEA_LOCUS5350</name>
</gene>
<evidence type="ECO:0000313" key="3">
    <source>
        <dbReference type="Proteomes" id="UP000784294"/>
    </source>
</evidence>
<accession>A0A3S5BPA7</accession>
<dbReference type="Gene3D" id="2.30.30.40">
    <property type="entry name" value="SH3 Domains"/>
    <property type="match status" value="1"/>
</dbReference>
<comment type="caution">
    <text evidence="2">The sequence shown here is derived from an EMBL/GenBank/DDBJ whole genome shotgun (WGS) entry which is preliminary data.</text>
</comment>
<keyword evidence="3" id="KW-1185">Reference proteome</keyword>
<dbReference type="Proteomes" id="UP000784294">
    <property type="component" value="Unassembled WGS sequence"/>
</dbReference>
<organism evidence="2 3">
    <name type="scientific">Protopolystoma xenopodis</name>
    <dbReference type="NCBI Taxonomy" id="117903"/>
    <lineage>
        <taxon>Eukaryota</taxon>
        <taxon>Metazoa</taxon>
        <taxon>Spiralia</taxon>
        <taxon>Lophotrochozoa</taxon>
        <taxon>Platyhelminthes</taxon>
        <taxon>Monogenea</taxon>
        <taxon>Polyopisthocotylea</taxon>
        <taxon>Polystomatidea</taxon>
        <taxon>Polystomatidae</taxon>
        <taxon>Protopolystoma</taxon>
    </lineage>
</organism>
<evidence type="ECO:0000256" key="1">
    <source>
        <dbReference type="SAM" id="MobiDB-lite"/>
    </source>
</evidence>